<dbReference type="Pfam" id="PF13286">
    <property type="entry name" value="HD_assoc"/>
    <property type="match status" value="1"/>
</dbReference>
<keyword evidence="1" id="KW-0378">Hydrolase</keyword>
<dbReference type="SUPFAM" id="SSF109604">
    <property type="entry name" value="HD-domain/PDEase-like"/>
    <property type="match status" value="1"/>
</dbReference>
<dbReference type="SMART" id="SM00471">
    <property type="entry name" value="HDc"/>
    <property type="match status" value="1"/>
</dbReference>
<reference evidence="3 4" key="1">
    <citation type="submission" date="2014-09" db="EMBL/GenBank/DDBJ databases">
        <title>Sporocytophaga myxococcoides PG-01 genome sequencing.</title>
        <authorList>
            <person name="Liu L."/>
            <person name="Gao P.J."/>
            <person name="Chen G.J."/>
            <person name="Wang L.S."/>
        </authorList>
    </citation>
    <scope>NUCLEOTIDE SEQUENCE [LARGE SCALE GENOMIC DNA]</scope>
    <source>
        <strain evidence="3 4">PG-01</strain>
    </source>
</reference>
<dbReference type="Gene3D" id="1.10.3210.10">
    <property type="entry name" value="Hypothetical protein af1432"/>
    <property type="match status" value="1"/>
</dbReference>
<dbReference type="InterPro" id="IPR026875">
    <property type="entry name" value="PHydrolase_assoc_dom"/>
</dbReference>
<organism evidence="3 4">
    <name type="scientific">Sporocytophaga myxococcoides</name>
    <dbReference type="NCBI Taxonomy" id="153721"/>
    <lineage>
        <taxon>Bacteria</taxon>
        <taxon>Pseudomonadati</taxon>
        <taxon>Bacteroidota</taxon>
        <taxon>Cytophagia</taxon>
        <taxon>Cytophagales</taxon>
        <taxon>Cytophagaceae</taxon>
        <taxon>Sporocytophaga</taxon>
    </lineage>
</organism>
<evidence type="ECO:0000313" key="3">
    <source>
        <dbReference type="EMBL" id="GAL86729.1"/>
    </source>
</evidence>
<dbReference type="AlphaFoldDB" id="A0A098LJW8"/>
<name>A0A098LJW8_9BACT</name>
<dbReference type="EMBL" id="BBLT01000009">
    <property type="protein sequence ID" value="GAL86729.1"/>
    <property type="molecule type" value="Genomic_DNA"/>
</dbReference>
<dbReference type="eggNOG" id="COG0232">
    <property type="taxonomic scope" value="Bacteria"/>
</dbReference>
<dbReference type="InterPro" id="IPR023293">
    <property type="entry name" value="dGTP_triP_hydro_central_sf"/>
</dbReference>
<accession>A0A098LJW8</accession>
<keyword evidence="4" id="KW-1185">Reference proteome</keyword>
<dbReference type="InterPro" id="IPR003607">
    <property type="entry name" value="HD/PDEase_dom"/>
</dbReference>
<dbReference type="Gene3D" id="1.10.3550.10">
    <property type="entry name" value="eoxyguanosinetriphosphate triphosphohydrolase domain-like"/>
    <property type="match status" value="1"/>
</dbReference>
<evidence type="ECO:0000313" key="4">
    <source>
        <dbReference type="Proteomes" id="UP000030185"/>
    </source>
</evidence>
<protein>
    <submittedName>
        <fullName evidence="3">Dehydrogenase</fullName>
    </submittedName>
</protein>
<sequence>MYSPKRLGQEHKYTEGQDSVRNPYQIDYDRLIFSSPFRRLQNKTQVFPLPGSIFVHNRLTHSLEVACVGRSLGSIIGQRIAENYESDNPTFQRFYNYELGSVISAACLAHDIGNPPFGHSGEKAISAYFLNLSEKEKSFIRENLNNNQYKDLTNFEGNANGLRLLTHHFNENTPGGMRLTYTTLASMIKYPCESGAGMSKQVLSRKKYGFFDSERETFLKIANEFGLISNSSGRELIYARHPFVFLVEAADDICYQLIDWEDAYRLKIITLKKAIEVLLEFFQENAERDSRSKIKSVVDAIVDDKQKIAFLRAKIISILIERCSDIFWENREAILSGTYEKSLTDDLGGHICKPFQELKQISNEEIYNYRSAIEIELAGYKILGGILEEFVPAIIQPDKATSPKLMRLLPDQFKYKGEDNNLYFRLQSVVDFVSGMTDIYAVDLYRKIKGIALPELK</sequence>
<dbReference type="Pfam" id="PF01966">
    <property type="entry name" value="HD"/>
    <property type="match status" value="1"/>
</dbReference>
<gene>
    <name evidence="3" type="ORF">MYP_3959</name>
</gene>
<dbReference type="STRING" id="153721.MYP_3959"/>
<dbReference type="NCBIfam" id="TIGR01353">
    <property type="entry name" value="dGTP_triPase"/>
    <property type="match status" value="1"/>
</dbReference>
<evidence type="ECO:0000259" key="2">
    <source>
        <dbReference type="SMART" id="SM00471"/>
    </source>
</evidence>
<dbReference type="InterPro" id="IPR050135">
    <property type="entry name" value="dGTPase-like"/>
</dbReference>
<comment type="caution">
    <text evidence="3">The sequence shown here is derived from an EMBL/GenBank/DDBJ whole genome shotgun (WGS) entry which is preliminary data.</text>
</comment>
<dbReference type="InterPro" id="IPR006674">
    <property type="entry name" value="HD_domain"/>
</dbReference>
<dbReference type="InterPro" id="IPR027432">
    <property type="entry name" value="dGTP_triphosphohydrolase_C"/>
</dbReference>
<evidence type="ECO:0000256" key="1">
    <source>
        <dbReference type="ARBA" id="ARBA00022801"/>
    </source>
</evidence>
<dbReference type="NCBIfam" id="NF002205">
    <property type="entry name" value="PRK01096.1"/>
    <property type="match status" value="1"/>
</dbReference>
<feature type="domain" description="HD/PDEase" evidence="2">
    <location>
        <begin position="54"/>
        <end position="265"/>
    </location>
</feature>
<dbReference type="GO" id="GO:0008832">
    <property type="term" value="F:dGTPase activity"/>
    <property type="evidence" value="ECO:0007669"/>
    <property type="project" value="TreeGrafter"/>
</dbReference>
<dbReference type="GO" id="GO:0006203">
    <property type="term" value="P:dGTP catabolic process"/>
    <property type="evidence" value="ECO:0007669"/>
    <property type="project" value="TreeGrafter"/>
</dbReference>
<dbReference type="CDD" id="cd00077">
    <property type="entry name" value="HDc"/>
    <property type="match status" value="1"/>
</dbReference>
<dbReference type="PANTHER" id="PTHR11373">
    <property type="entry name" value="DEOXYNUCLEOSIDE TRIPHOSPHATE TRIPHOSPHOHYDROLASE"/>
    <property type="match status" value="1"/>
</dbReference>
<proteinExistence type="predicted"/>
<dbReference type="Gene3D" id="1.10.3410.10">
    <property type="entry name" value="putative deoxyguanosinetriphosphate triphosphohydrolase like domain"/>
    <property type="match status" value="1"/>
</dbReference>
<dbReference type="PANTHER" id="PTHR11373:SF32">
    <property type="entry name" value="DEOXYGUANOSINETRIPHOSPHATE TRIPHOSPHOHYDROLASE"/>
    <property type="match status" value="1"/>
</dbReference>
<dbReference type="Proteomes" id="UP000030185">
    <property type="component" value="Unassembled WGS sequence"/>
</dbReference>
<dbReference type="InterPro" id="IPR006261">
    <property type="entry name" value="dGTPase"/>
</dbReference>